<dbReference type="GO" id="GO:0043565">
    <property type="term" value="F:sequence-specific DNA binding"/>
    <property type="evidence" value="ECO:0007669"/>
    <property type="project" value="InterPro"/>
</dbReference>
<dbReference type="PRINTS" id="PR01590">
    <property type="entry name" value="HTHFIS"/>
</dbReference>
<evidence type="ECO:0000313" key="20">
    <source>
        <dbReference type="Proteomes" id="UP000591948"/>
    </source>
</evidence>
<dbReference type="Gene3D" id="3.40.50.300">
    <property type="entry name" value="P-loop containing nucleotide triphosphate hydrolases"/>
    <property type="match status" value="1"/>
</dbReference>
<dbReference type="Gene3D" id="1.10.10.60">
    <property type="entry name" value="Homeodomain-like"/>
    <property type="match status" value="1"/>
</dbReference>
<evidence type="ECO:0000256" key="10">
    <source>
        <dbReference type="ARBA" id="ARBA00023125"/>
    </source>
</evidence>
<dbReference type="GO" id="GO:0006355">
    <property type="term" value="P:regulation of DNA-templated transcription"/>
    <property type="evidence" value="ECO:0007669"/>
    <property type="project" value="InterPro"/>
</dbReference>
<dbReference type="Pfam" id="PF25601">
    <property type="entry name" value="AAA_lid_14"/>
    <property type="match status" value="1"/>
</dbReference>
<dbReference type="SUPFAM" id="SSF46689">
    <property type="entry name" value="Homeodomain-like"/>
    <property type="match status" value="1"/>
</dbReference>
<dbReference type="SUPFAM" id="SSF52540">
    <property type="entry name" value="P-loop containing nucleoside triphosphate hydrolases"/>
    <property type="match status" value="1"/>
</dbReference>
<evidence type="ECO:0000256" key="15">
    <source>
        <dbReference type="ARBA" id="ARBA00031910"/>
    </source>
</evidence>
<dbReference type="SUPFAM" id="SSF52172">
    <property type="entry name" value="CheY-like"/>
    <property type="match status" value="1"/>
</dbReference>
<dbReference type="Gene3D" id="3.40.50.2300">
    <property type="match status" value="1"/>
</dbReference>
<evidence type="ECO:0000259" key="17">
    <source>
        <dbReference type="PROSITE" id="PS50045"/>
    </source>
</evidence>
<dbReference type="AlphaFoldDB" id="A0A6V8P8F4"/>
<reference evidence="19 20" key="1">
    <citation type="journal article" date="2020" name="Front. Microbiol.">
        <title>Single-cell genomics of novel Actinobacteria with the Wood-Ljungdahl pathway discovered in a serpentinizing system.</title>
        <authorList>
            <person name="Merino N."/>
            <person name="Kawai M."/>
            <person name="Boyd E.S."/>
            <person name="Colman D.R."/>
            <person name="McGlynn S.E."/>
            <person name="Nealson K.H."/>
            <person name="Kurokawa K."/>
            <person name="Hongoh Y."/>
        </authorList>
    </citation>
    <scope>NUCLEOTIDE SEQUENCE [LARGE SCALE GENOMIC DNA]</scope>
    <source>
        <strain evidence="19 20">S33</strain>
    </source>
</reference>
<keyword evidence="11" id="KW-0010">Activator</keyword>
<dbReference type="GO" id="GO:0000160">
    <property type="term" value="P:phosphorelay signal transduction system"/>
    <property type="evidence" value="ECO:0007669"/>
    <property type="project" value="UniProtKB-KW"/>
</dbReference>
<dbReference type="InterPro" id="IPR002197">
    <property type="entry name" value="HTH_Fis"/>
</dbReference>
<dbReference type="InterPro" id="IPR011006">
    <property type="entry name" value="CheY-like_superfamily"/>
</dbReference>
<dbReference type="PROSITE" id="PS00676">
    <property type="entry name" value="SIGMA54_INTERACT_2"/>
    <property type="match status" value="1"/>
</dbReference>
<keyword evidence="13" id="KW-0535">Nitrogen fixation</keyword>
<dbReference type="InterPro" id="IPR025662">
    <property type="entry name" value="Sigma_54_int_dom_ATP-bd_1"/>
</dbReference>
<name>A0A6V8P8F4_9ACTN</name>
<keyword evidence="5 16" id="KW-0597">Phosphoprotein</keyword>
<dbReference type="GO" id="GO:0005524">
    <property type="term" value="F:ATP binding"/>
    <property type="evidence" value="ECO:0007669"/>
    <property type="project" value="UniProtKB-KW"/>
</dbReference>
<evidence type="ECO:0000256" key="12">
    <source>
        <dbReference type="ARBA" id="ARBA00023163"/>
    </source>
</evidence>
<evidence type="ECO:0000256" key="6">
    <source>
        <dbReference type="ARBA" id="ARBA00022741"/>
    </source>
</evidence>
<keyword evidence="7" id="KW-0067">ATP-binding</keyword>
<evidence type="ECO:0000256" key="9">
    <source>
        <dbReference type="ARBA" id="ARBA00023015"/>
    </source>
</evidence>
<feature type="domain" description="Response regulatory" evidence="18">
    <location>
        <begin position="1"/>
        <end position="79"/>
    </location>
</feature>
<dbReference type="Pfam" id="PF02954">
    <property type="entry name" value="HTH_8"/>
    <property type="match status" value="1"/>
</dbReference>
<evidence type="ECO:0000256" key="7">
    <source>
        <dbReference type="ARBA" id="ARBA00022840"/>
    </source>
</evidence>
<dbReference type="Proteomes" id="UP000591948">
    <property type="component" value="Unassembled WGS sequence"/>
</dbReference>
<keyword evidence="12" id="KW-0804">Transcription</keyword>
<dbReference type="PROSITE" id="PS00688">
    <property type="entry name" value="SIGMA54_INTERACT_3"/>
    <property type="match status" value="1"/>
</dbReference>
<keyword evidence="9" id="KW-0805">Transcription regulation</keyword>
<evidence type="ECO:0000256" key="16">
    <source>
        <dbReference type="PROSITE-ProRule" id="PRU00169"/>
    </source>
</evidence>
<evidence type="ECO:0000256" key="2">
    <source>
        <dbReference type="ARBA" id="ARBA00019059"/>
    </source>
</evidence>
<dbReference type="Pfam" id="PF00072">
    <property type="entry name" value="Response_reg"/>
    <property type="match status" value="1"/>
</dbReference>
<accession>A0A6V8P8F4</accession>
<sequence>MNIESHRPDLVIMDIRMPGTNGLVTLKKIKEIDARLPVIIVTAYGTMQTAIEAMGLGAYEYMLKPFDVGQMRKIIDKALAAGQLMKKTVSYPPLAGTAKEEDLIVGSSAQMQEIYKMIGQVAGKDVTVLLRGESGTGKELVARAIYQHSKRSDQPFVVVNCAAIPETLLESELFGYEKGAFTGAEERRIGKFEQSNGGTMFLDEIGDMSLSTQTKILRVIQDGEFTRLGGKEPVRVDVRLIAATNKNLEVAIQEGKFREDLYYRLNVISIYLPPLRERKEDIPALVRYFVEKFSRELGKDVRAIDEAALHKLVRYGWPGNVRELENCLKRAVVLSKGDLLTAEDVQIQGTEKKERGRKEEASLEEMLEQVLDLASITEGAEIIPLVERALIRKALQKTGGNQVRAARLLGISRNTLRSRMKKYRIAKEVEITRG</sequence>
<feature type="domain" description="Sigma-54 factor interaction" evidence="17">
    <location>
        <begin position="104"/>
        <end position="333"/>
    </location>
</feature>
<dbReference type="InterPro" id="IPR058031">
    <property type="entry name" value="AAA_lid_NorR"/>
</dbReference>
<keyword evidence="6" id="KW-0547">Nucleotide-binding</keyword>
<keyword evidence="10" id="KW-0238">DNA-binding</keyword>
<keyword evidence="4" id="KW-0678">Repressor</keyword>
<protein>
    <recommendedName>
        <fullName evidence="2">DNA-binding transcriptional regulator NtrC</fullName>
    </recommendedName>
    <alternativeName>
        <fullName evidence="14">Nitrogen regulation protein NR(I)</fullName>
    </alternativeName>
    <alternativeName>
        <fullName evidence="15">Nitrogen regulator I</fullName>
    </alternativeName>
</protein>
<dbReference type="FunFam" id="3.40.50.300:FF:000006">
    <property type="entry name" value="DNA-binding transcriptional regulator NtrC"/>
    <property type="match status" value="1"/>
</dbReference>
<dbReference type="CDD" id="cd00009">
    <property type="entry name" value="AAA"/>
    <property type="match status" value="1"/>
</dbReference>
<evidence type="ECO:0000259" key="18">
    <source>
        <dbReference type="PROSITE" id="PS50110"/>
    </source>
</evidence>
<evidence type="ECO:0000256" key="8">
    <source>
        <dbReference type="ARBA" id="ARBA00023012"/>
    </source>
</evidence>
<dbReference type="Pfam" id="PF00158">
    <property type="entry name" value="Sigma54_activat"/>
    <property type="match status" value="1"/>
</dbReference>
<dbReference type="InterPro" id="IPR009057">
    <property type="entry name" value="Homeodomain-like_sf"/>
</dbReference>
<dbReference type="InterPro" id="IPR003593">
    <property type="entry name" value="AAA+_ATPase"/>
</dbReference>
<evidence type="ECO:0000256" key="11">
    <source>
        <dbReference type="ARBA" id="ARBA00023159"/>
    </source>
</evidence>
<dbReference type="PROSITE" id="PS00675">
    <property type="entry name" value="SIGMA54_INTERACT_1"/>
    <property type="match status" value="1"/>
</dbReference>
<dbReference type="Gene3D" id="1.10.8.60">
    <property type="match status" value="1"/>
</dbReference>
<dbReference type="SMART" id="SM00382">
    <property type="entry name" value="AAA"/>
    <property type="match status" value="1"/>
</dbReference>
<evidence type="ECO:0000256" key="5">
    <source>
        <dbReference type="ARBA" id="ARBA00022553"/>
    </source>
</evidence>
<keyword evidence="20" id="KW-1185">Reference proteome</keyword>
<feature type="modified residue" description="4-aspartylphosphate" evidence="16">
    <location>
        <position position="14"/>
    </location>
</feature>
<dbReference type="FunFam" id="1.10.8.60:FF:000014">
    <property type="entry name" value="DNA-binding transcriptional regulator NtrC"/>
    <property type="match status" value="1"/>
</dbReference>
<keyword evidence="3" id="KW-0963">Cytoplasm</keyword>
<dbReference type="PROSITE" id="PS50110">
    <property type="entry name" value="RESPONSE_REGULATORY"/>
    <property type="match status" value="1"/>
</dbReference>
<dbReference type="InterPro" id="IPR025944">
    <property type="entry name" value="Sigma_54_int_dom_CS"/>
</dbReference>
<dbReference type="InterPro" id="IPR025943">
    <property type="entry name" value="Sigma_54_int_dom_ATP-bd_2"/>
</dbReference>
<evidence type="ECO:0000256" key="4">
    <source>
        <dbReference type="ARBA" id="ARBA00022491"/>
    </source>
</evidence>
<dbReference type="PANTHER" id="PTHR32071:SF95">
    <property type="entry name" value="DNA-BINDING TRANSCRIPTIONAL REGULATOR NTRC"/>
    <property type="match status" value="1"/>
</dbReference>
<comment type="subcellular location">
    <subcellularLocation>
        <location evidence="1">Cytoplasm</location>
    </subcellularLocation>
</comment>
<dbReference type="PANTHER" id="PTHR32071">
    <property type="entry name" value="TRANSCRIPTIONAL REGULATORY PROTEIN"/>
    <property type="match status" value="1"/>
</dbReference>
<dbReference type="InterPro" id="IPR002078">
    <property type="entry name" value="Sigma_54_int"/>
</dbReference>
<evidence type="ECO:0000256" key="13">
    <source>
        <dbReference type="ARBA" id="ARBA00023231"/>
    </source>
</evidence>
<comment type="caution">
    <text evidence="19">The sequence shown here is derived from an EMBL/GenBank/DDBJ whole genome shotgun (WGS) entry which is preliminary data.</text>
</comment>
<evidence type="ECO:0000256" key="3">
    <source>
        <dbReference type="ARBA" id="ARBA00022490"/>
    </source>
</evidence>
<dbReference type="InterPro" id="IPR001789">
    <property type="entry name" value="Sig_transdc_resp-reg_receiver"/>
</dbReference>
<dbReference type="EMBL" id="BLRY01000024">
    <property type="protein sequence ID" value="GFP27271.1"/>
    <property type="molecule type" value="Genomic_DNA"/>
</dbReference>
<evidence type="ECO:0000256" key="1">
    <source>
        <dbReference type="ARBA" id="ARBA00004496"/>
    </source>
</evidence>
<dbReference type="PROSITE" id="PS50045">
    <property type="entry name" value="SIGMA54_INTERACT_4"/>
    <property type="match status" value="1"/>
</dbReference>
<dbReference type="InterPro" id="IPR027417">
    <property type="entry name" value="P-loop_NTPase"/>
</dbReference>
<gene>
    <name evidence="19" type="ORF">HKBW3S33_00685</name>
</gene>
<evidence type="ECO:0000313" key="19">
    <source>
        <dbReference type="EMBL" id="GFP27271.1"/>
    </source>
</evidence>
<proteinExistence type="predicted"/>
<dbReference type="GO" id="GO:0005737">
    <property type="term" value="C:cytoplasm"/>
    <property type="evidence" value="ECO:0007669"/>
    <property type="project" value="UniProtKB-SubCell"/>
</dbReference>
<evidence type="ECO:0000256" key="14">
    <source>
        <dbReference type="ARBA" id="ARBA00029881"/>
    </source>
</evidence>
<keyword evidence="8" id="KW-0902">Two-component regulatory system</keyword>
<organism evidence="19 20">
    <name type="scientific">Candidatus Hakubella thermalkaliphila</name>
    <dbReference type="NCBI Taxonomy" id="2754717"/>
    <lineage>
        <taxon>Bacteria</taxon>
        <taxon>Bacillati</taxon>
        <taxon>Actinomycetota</taxon>
        <taxon>Actinomycetota incertae sedis</taxon>
        <taxon>Candidatus Hakubellales</taxon>
        <taxon>Candidatus Hakubellaceae</taxon>
        <taxon>Candidatus Hakubella</taxon>
    </lineage>
</organism>